<dbReference type="InterPro" id="IPR014710">
    <property type="entry name" value="RmlC-like_jellyroll"/>
</dbReference>
<evidence type="ECO:0000259" key="4">
    <source>
        <dbReference type="PROSITE" id="PS50042"/>
    </source>
</evidence>
<dbReference type="GO" id="GO:0003677">
    <property type="term" value="F:DNA binding"/>
    <property type="evidence" value="ECO:0007669"/>
    <property type="project" value="UniProtKB-KW"/>
</dbReference>
<dbReference type="OrthoDB" id="9777588at2"/>
<dbReference type="AlphaFoldDB" id="A0A2U2MWT1"/>
<feature type="domain" description="HTH crp-type" evidence="5">
    <location>
        <begin position="152"/>
        <end position="222"/>
    </location>
</feature>
<evidence type="ECO:0000256" key="2">
    <source>
        <dbReference type="ARBA" id="ARBA00023125"/>
    </source>
</evidence>
<dbReference type="CDD" id="cd00038">
    <property type="entry name" value="CAP_ED"/>
    <property type="match status" value="1"/>
</dbReference>
<accession>A0A2U2MWT1</accession>
<dbReference type="PROSITE" id="PS50042">
    <property type="entry name" value="CNMP_BINDING_3"/>
    <property type="match status" value="1"/>
</dbReference>
<reference evidence="6 7" key="1">
    <citation type="submission" date="2018-05" db="EMBL/GenBank/DDBJ databases">
        <title>Spiribacter halobius sp. nov., a moderately halophilic bacterium isolated from marine solar saltern.</title>
        <authorList>
            <person name="Zheng W.-S."/>
            <person name="Lu D.-C."/>
            <person name="Du Z.-J."/>
        </authorList>
    </citation>
    <scope>NUCLEOTIDE SEQUENCE [LARGE SCALE GENOMIC DNA]</scope>
    <source>
        <strain evidence="6 7">E85</strain>
    </source>
</reference>
<dbReference type="GO" id="GO:0003700">
    <property type="term" value="F:DNA-binding transcription factor activity"/>
    <property type="evidence" value="ECO:0007669"/>
    <property type="project" value="TreeGrafter"/>
</dbReference>
<dbReference type="InterPro" id="IPR018490">
    <property type="entry name" value="cNMP-bd_dom_sf"/>
</dbReference>
<keyword evidence="1" id="KW-0805">Transcription regulation</keyword>
<evidence type="ECO:0000259" key="5">
    <source>
        <dbReference type="PROSITE" id="PS51063"/>
    </source>
</evidence>
<dbReference type="SMART" id="SM00100">
    <property type="entry name" value="cNMP"/>
    <property type="match status" value="1"/>
</dbReference>
<dbReference type="SUPFAM" id="SSF46785">
    <property type="entry name" value="Winged helix' DNA-binding domain"/>
    <property type="match status" value="1"/>
</dbReference>
<evidence type="ECO:0000313" key="7">
    <source>
        <dbReference type="Proteomes" id="UP000245474"/>
    </source>
</evidence>
<dbReference type="Pfam" id="PF00027">
    <property type="entry name" value="cNMP_binding"/>
    <property type="match status" value="1"/>
</dbReference>
<keyword evidence="3" id="KW-0804">Transcription</keyword>
<dbReference type="PANTHER" id="PTHR24567:SF74">
    <property type="entry name" value="HTH-TYPE TRANSCRIPTIONAL REGULATOR ARCR"/>
    <property type="match status" value="1"/>
</dbReference>
<dbReference type="InterPro" id="IPR036388">
    <property type="entry name" value="WH-like_DNA-bd_sf"/>
</dbReference>
<gene>
    <name evidence="6" type="ORF">DEM34_17015</name>
</gene>
<dbReference type="PANTHER" id="PTHR24567">
    <property type="entry name" value="CRP FAMILY TRANSCRIPTIONAL REGULATORY PROTEIN"/>
    <property type="match status" value="1"/>
</dbReference>
<proteinExistence type="predicted"/>
<dbReference type="Proteomes" id="UP000245474">
    <property type="component" value="Unassembled WGS sequence"/>
</dbReference>
<dbReference type="EMBL" id="QFFI01000039">
    <property type="protein sequence ID" value="PWG61313.1"/>
    <property type="molecule type" value="Genomic_DNA"/>
</dbReference>
<protein>
    <submittedName>
        <fullName evidence="6">Crp/Fnr family transcriptional regulator</fullName>
    </submittedName>
</protein>
<dbReference type="InterPro" id="IPR036390">
    <property type="entry name" value="WH_DNA-bd_sf"/>
</dbReference>
<comment type="caution">
    <text evidence="6">The sequence shown here is derived from an EMBL/GenBank/DDBJ whole genome shotgun (WGS) entry which is preliminary data.</text>
</comment>
<dbReference type="Gene3D" id="1.10.10.10">
    <property type="entry name" value="Winged helix-like DNA-binding domain superfamily/Winged helix DNA-binding domain"/>
    <property type="match status" value="1"/>
</dbReference>
<dbReference type="SMART" id="SM00419">
    <property type="entry name" value="HTH_CRP"/>
    <property type="match status" value="1"/>
</dbReference>
<dbReference type="InterPro" id="IPR050397">
    <property type="entry name" value="Env_Response_Regulators"/>
</dbReference>
<sequence length="229" mass="24704">MNDIREGIAARLAGHALFRPLSAAQRLQLAGATREVALAAGEPLFHQGDPCERFFLVEAGQIKLSRTSRTGHEKIIELFGPGQAFAEAVMFMDIACYPVDATAVTDARLLAVGNAAYREILAADNTACLELLGDLSMHLHARVAEIERLTLRSARERLADYLLALLPEGATAGTTLTLPVPKQTIAARLSVSPETLSRSFAQLTEAGILSLRGRAVTIHAPERLRRDGE</sequence>
<dbReference type="PROSITE" id="PS51063">
    <property type="entry name" value="HTH_CRP_2"/>
    <property type="match status" value="1"/>
</dbReference>
<dbReference type="Gene3D" id="2.60.120.10">
    <property type="entry name" value="Jelly Rolls"/>
    <property type="match status" value="1"/>
</dbReference>
<evidence type="ECO:0000256" key="1">
    <source>
        <dbReference type="ARBA" id="ARBA00023015"/>
    </source>
</evidence>
<dbReference type="RefSeq" id="WP_109680026.1">
    <property type="nucleotide sequence ID" value="NZ_CP086615.1"/>
</dbReference>
<dbReference type="GO" id="GO:0005829">
    <property type="term" value="C:cytosol"/>
    <property type="evidence" value="ECO:0007669"/>
    <property type="project" value="TreeGrafter"/>
</dbReference>
<feature type="domain" description="Cyclic nucleotide-binding" evidence="4">
    <location>
        <begin position="17"/>
        <end position="121"/>
    </location>
</feature>
<name>A0A2U2MWT1_9GAMM</name>
<organism evidence="6 7">
    <name type="scientific">Sediminicurvatus halobius</name>
    <dbReference type="NCBI Taxonomy" id="2182432"/>
    <lineage>
        <taxon>Bacteria</taxon>
        <taxon>Pseudomonadati</taxon>
        <taxon>Pseudomonadota</taxon>
        <taxon>Gammaproteobacteria</taxon>
        <taxon>Chromatiales</taxon>
        <taxon>Ectothiorhodospiraceae</taxon>
        <taxon>Sediminicurvatus</taxon>
    </lineage>
</organism>
<keyword evidence="7" id="KW-1185">Reference proteome</keyword>
<dbReference type="Pfam" id="PF13545">
    <property type="entry name" value="HTH_Crp_2"/>
    <property type="match status" value="1"/>
</dbReference>
<dbReference type="InterPro" id="IPR000595">
    <property type="entry name" value="cNMP-bd_dom"/>
</dbReference>
<keyword evidence="2" id="KW-0238">DNA-binding</keyword>
<dbReference type="InterPro" id="IPR012318">
    <property type="entry name" value="HTH_CRP"/>
</dbReference>
<evidence type="ECO:0000256" key="3">
    <source>
        <dbReference type="ARBA" id="ARBA00023163"/>
    </source>
</evidence>
<dbReference type="SUPFAM" id="SSF51206">
    <property type="entry name" value="cAMP-binding domain-like"/>
    <property type="match status" value="1"/>
</dbReference>
<evidence type="ECO:0000313" key="6">
    <source>
        <dbReference type="EMBL" id="PWG61313.1"/>
    </source>
</evidence>